<name>X1K9V7_9ZZZZ</name>
<dbReference type="AlphaFoldDB" id="X1K9V7"/>
<sequence length="42" mass="5061">MPQIWKDIFQQDFSRVFSYNINGTDFDTFIALYAFSEIYIKS</sequence>
<accession>X1K9V7</accession>
<gene>
    <name evidence="1" type="ORF">S03H2_56319</name>
</gene>
<protein>
    <submittedName>
        <fullName evidence="1">Uncharacterized protein</fullName>
    </submittedName>
</protein>
<evidence type="ECO:0000313" key="1">
    <source>
        <dbReference type="EMBL" id="GAH86989.1"/>
    </source>
</evidence>
<dbReference type="EMBL" id="BARU01036016">
    <property type="protein sequence ID" value="GAH86989.1"/>
    <property type="molecule type" value="Genomic_DNA"/>
</dbReference>
<comment type="caution">
    <text evidence="1">The sequence shown here is derived from an EMBL/GenBank/DDBJ whole genome shotgun (WGS) entry which is preliminary data.</text>
</comment>
<feature type="non-terminal residue" evidence="1">
    <location>
        <position position="42"/>
    </location>
</feature>
<organism evidence="1">
    <name type="scientific">marine sediment metagenome</name>
    <dbReference type="NCBI Taxonomy" id="412755"/>
    <lineage>
        <taxon>unclassified sequences</taxon>
        <taxon>metagenomes</taxon>
        <taxon>ecological metagenomes</taxon>
    </lineage>
</organism>
<reference evidence="1" key="1">
    <citation type="journal article" date="2014" name="Front. Microbiol.">
        <title>High frequency of phylogenetically diverse reductive dehalogenase-homologous genes in deep subseafloor sedimentary metagenomes.</title>
        <authorList>
            <person name="Kawai M."/>
            <person name="Futagami T."/>
            <person name="Toyoda A."/>
            <person name="Takaki Y."/>
            <person name="Nishi S."/>
            <person name="Hori S."/>
            <person name="Arai W."/>
            <person name="Tsubouchi T."/>
            <person name="Morono Y."/>
            <person name="Uchiyama I."/>
            <person name="Ito T."/>
            <person name="Fujiyama A."/>
            <person name="Inagaki F."/>
            <person name="Takami H."/>
        </authorList>
    </citation>
    <scope>NUCLEOTIDE SEQUENCE</scope>
    <source>
        <strain evidence="1">Expedition CK06-06</strain>
    </source>
</reference>
<proteinExistence type="predicted"/>